<keyword evidence="5" id="KW-0863">Zinc-finger</keyword>
<dbReference type="PANTHER" id="PTHR48225:SF7">
    <property type="entry name" value="MEIOSIS-SPECIFIC PROTEIN HOP1"/>
    <property type="match status" value="1"/>
</dbReference>
<dbReference type="SUPFAM" id="SSF57903">
    <property type="entry name" value="FYVE/PHD zinc finger"/>
    <property type="match status" value="1"/>
</dbReference>
<dbReference type="InterPro" id="IPR003511">
    <property type="entry name" value="HORMA_dom"/>
</dbReference>
<dbReference type="PANTHER" id="PTHR48225">
    <property type="entry name" value="HORMA DOMAIN-CONTAINING PROTEIN 1"/>
    <property type="match status" value="1"/>
</dbReference>
<feature type="region of interest" description="Disordered" evidence="9">
    <location>
        <begin position="363"/>
        <end position="385"/>
    </location>
</feature>
<evidence type="ECO:0000256" key="7">
    <source>
        <dbReference type="ARBA" id="ARBA00023242"/>
    </source>
</evidence>
<gene>
    <name evidence="11" type="ORF">DAEQUDRAFT_809958</name>
</gene>
<evidence type="ECO:0000313" key="11">
    <source>
        <dbReference type="EMBL" id="KZT71267.1"/>
    </source>
</evidence>
<evidence type="ECO:0000259" key="10">
    <source>
        <dbReference type="PROSITE" id="PS50815"/>
    </source>
</evidence>
<keyword evidence="6" id="KW-0862">Zinc</keyword>
<dbReference type="SUPFAM" id="SSF56019">
    <property type="entry name" value="The spindle assembly checkpoint protein mad2"/>
    <property type="match status" value="1"/>
</dbReference>
<keyword evidence="3" id="KW-0158">Chromosome</keyword>
<feature type="compositionally biased region" description="Polar residues" evidence="9">
    <location>
        <begin position="839"/>
        <end position="865"/>
    </location>
</feature>
<keyword evidence="7" id="KW-0539">Nucleus</keyword>
<evidence type="ECO:0000256" key="6">
    <source>
        <dbReference type="ARBA" id="ARBA00022833"/>
    </source>
</evidence>
<dbReference type="GO" id="GO:0007130">
    <property type="term" value="P:synaptonemal complex assembly"/>
    <property type="evidence" value="ECO:0007669"/>
    <property type="project" value="TreeGrafter"/>
</dbReference>
<evidence type="ECO:0000256" key="1">
    <source>
        <dbReference type="ARBA" id="ARBA00004123"/>
    </source>
</evidence>
<dbReference type="InterPro" id="IPR051294">
    <property type="entry name" value="HORMA_MeioticProgression"/>
</dbReference>
<dbReference type="OrthoDB" id="1928087at2759"/>
<feature type="compositionally biased region" description="Basic residues" evidence="9">
    <location>
        <begin position="725"/>
        <end position="737"/>
    </location>
</feature>
<evidence type="ECO:0000256" key="9">
    <source>
        <dbReference type="SAM" id="MobiDB-lite"/>
    </source>
</evidence>
<dbReference type="Gene3D" id="3.30.900.10">
    <property type="entry name" value="HORMA domain"/>
    <property type="match status" value="1"/>
</dbReference>
<feature type="region of interest" description="Disordered" evidence="9">
    <location>
        <begin position="716"/>
        <end position="737"/>
    </location>
</feature>
<keyword evidence="4" id="KW-0479">Metal-binding</keyword>
<dbReference type="InterPro" id="IPR036570">
    <property type="entry name" value="HORMA_dom_sf"/>
</dbReference>
<dbReference type="STRING" id="1314783.A0A165RXA4"/>
<evidence type="ECO:0000256" key="8">
    <source>
        <dbReference type="ARBA" id="ARBA00023254"/>
    </source>
</evidence>
<dbReference type="InterPro" id="IPR019786">
    <property type="entry name" value="Zinc_finger_PHD-type_CS"/>
</dbReference>
<dbReference type="GO" id="GO:0008270">
    <property type="term" value="F:zinc ion binding"/>
    <property type="evidence" value="ECO:0007669"/>
    <property type="project" value="UniProtKB-KW"/>
</dbReference>
<dbReference type="PROSITE" id="PS01359">
    <property type="entry name" value="ZF_PHD_1"/>
    <property type="match status" value="1"/>
</dbReference>
<evidence type="ECO:0000256" key="2">
    <source>
        <dbReference type="ARBA" id="ARBA00004286"/>
    </source>
</evidence>
<dbReference type="AlphaFoldDB" id="A0A165RXA4"/>
<evidence type="ECO:0000256" key="4">
    <source>
        <dbReference type="ARBA" id="ARBA00022723"/>
    </source>
</evidence>
<dbReference type="InterPro" id="IPR013083">
    <property type="entry name" value="Znf_RING/FYVE/PHD"/>
</dbReference>
<organism evidence="11 12">
    <name type="scientific">Daedalea quercina L-15889</name>
    <dbReference type="NCBI Taxonomy" id="1314783"/>
    <lineage>
        <taxon>Eukaryota</taxon>
        <taxon>Fungi</taxon>
        <taxon>Dikarya</taxon>
        <taxon>Basidiomycota</taxon>
        <taxon>Agaricomycotina</taxon>
        <taxon>Agaricomycetes</taxon>
        <taxon>Polyporales</taxon>
        <taxon>Fomitopsis</taxon>
    </lineage>
</organism>
<sequence>MQALAVRSDQEQASLTAQQSLQSVQTLLKASLGCITYLRNLLPSENFSTSYLTSSGPASLSSQPSMNTGSFVSDGGRRNVSGFKIMTVTRGFTEEADKLLDYMENGIFDALQKQYLRSFILAIFLDNDDPNNIVEAYTFNFDYHQIPGTDVTVPVMTLDADLERLSLHGRKKAFDPTADATKQGRVPTLGEVKRSLKVHSIIPYYSRHLTGKIVQSLIKNLIQATTQMDALPKRRFATFKLFYNDNTPDDYEPTHFHAGDAKKDRWFFTTHDRSEVPEKCKIGSLQTGHHGVNVHIASVSAHLPSTEDNNAPFLGTTAGHMHTGPVLTPAEEAAVRLQQMEMQRRDAMERHIVWDADSGLCDADADGEKDPDYATGSCRDGRTADDSGVEFFDPIGIRDEAGKIKQFSGTAASQNVTGSEVRYAGRVDSVPNQIAQLAEGAKQSDELQRTQQLEETQVINSPAVSPSSLTSSPSPAPSPTPQPRNRGRNNRRVQSFNSSLPPSDLLPESMESGSPIIHEPGSLDTQSVKDLIINVCTTGEDTEMLELDTQIVPASVDSIQSFTSADDKEAPAAKNDAKLEECKDVVECECGVAVEDCDCIRCEGECKKWFHAWCMGFHSAKDKRVPAHFLCFDCRVRADQNWELIVLHDLYPRMMERFKDLAIFRRAIKVFETRKPDCLSAFTKLIACDSAVAGQVFKRLETEGFIALHGEPLDAESVKGGNTGKKGKGRQPRRKTMRKPRYVFVSALTQGQAYRGYFDPDPEVEKKVLGLSDLVRDSKAFQLSSNDEVCQKPRRRSHRKRVVEDIEMNVPDNTATLANTAPSMGQPISGLGENEADPGSQTQQETQLIGSLSPDGTENQTTTGQLKRKISKTPNQLQTRPSKKVKISLGSAVDLGD</sequence>
<dbReference type="Proteomes" id="UP000076727">
    <property type="component" value="Unassembled WGS sequence"/>
</dbReference>
<evidence type="ECO:0000256" key="5">
    <source>
        <dbReference type="ARBA" id="ARBA00022771"/>
    </source>
</evidence>
<feature type="region of interest" description="Disordered" evidence="9">
    <location>
        <begin position="818"/>
        <end position="897"/>
    </location>
</feature>
<evidence type="ECO:0000313" key="12">
    <source>
        <dbReference type="Proteomes" id="UP000076727"/>
    </source>
</evidence>
<evidence type="ECO:0000256" key="3">
    <source>
        <dbReference type="ARBA" id="ARBA00022454"/>
    </source>
</evidence>
<dbReference type="GO" id="GO:0051598">
    <property type="term" value="P:meiotic recombination checkpoint signaling"/>
    <property type="evidence" value="ECO:0007669"/>
    <property type="project" value="TreeGrafter"/>
</dbReference>
<dbReference type="Gene3D" id="3.30.40.10">
    <property type="entry name" value="Zinc/RING finger domain, C3HC4 (zinc finger)"/>
    <property type="match status" value="1"/>
</dbReference>
<feature type="compositionally biased region" description="Low complexity" evidence="9">
    <location>
        <begin position="498"/>
        <end position="507"/>
    </location>
</feature>
<feature type="region of interest" description="Disordered" evidence="9">
    <location>
        <begin position="440"/>
        <end position="522"/>
    </location>
</feature>
<dbReference type="InterPro" id="IPR011011">
    <property type="entry name" value="Znf_FYVE_PHD"/>
</dbReference>
<accession>A0A165RXA4</accession>
<dbReference type="GO" id="GO:0005694">
    <property type="term" value="C:chromosome"/>
    <property type="evidence" value="ECO:0007669"/>
    <property type="project" value="UniProtKB-SubCell"/>
</dbReference>
<keyword evidence="12" id="KW-1185">Reference proteome</keyword>
<feature type="compositionally biased region" description="Low complexity" evidence="9">
    <location>
        <begin position="449"/>
        <end position="473"/>
    </location>
</feature>
<keyword evidence="8" id="KW-0469">Meiosis</keyword>
<protein>
    <submittedName>
        <fullName evidence="11">HORMA-domain-containing protein</fullName>
    </submittedName>
</protein>
<dbReference type="PROSITE" id="PS50815">
    <property type="entry name" value="HORMA"/>
    <property type="match status" value="1"/>
</dbReference>
<feature type="domain" description="HORMA" evidence="10">
    <location>
        <begin position="18"/>
        <end position="296"/>
    </location>
</feature>
<comment type="subcellular location">
    <subcellularLocation>
        <location evidence="2">Chromosome</location>
    </subcellularLocation>
    <subcellularLocation>
        <location evidence="1">Nucleus</location>
    </subcellularLocation>
</comment>
<dbReference type="GO" id="GO:0005634">
    <property type="term" value="C:nucleus"/>
    <property type="evidence" value="ECO:0007669"/>
    <property type="project" value="UniProtKB-SubCell"/>
</dbReference>
<dbReference type="Pfam" id="PF02301">
    <property type="entry name" value="HORMA"/>
    <property type="match status" value="1"/>
</dbReference>
<dbReference type="EMBL" id="KV429046">
    <property type="protein sequence ID" value="KZT71267.1"/>
    <property type="molecule type" value="Genomic_DNA"/>
</dbReference>
<reference evidence="11 12" key="1">
    <citation type="journal article" date="2016" name="Mol. Biol. Evol.">
        <title>Comparative Genomics of Early-Diverging Mushroom-Forming Fungi Provides Insights into the Origins of Lignocellulose Decay Capabilities.</title>
        <authorList>
            <person name="Nagy L.G."/>
            <person name="Riley R."/>
            <person name="Tritt A."/>
            <person name="Adam C."/>
            <person name="Daum C."/>
            <person name="Floudas D."/>
            <person name="Sun H."/>
            <person name="Yadav J.S."/>
            <person name="Pangilinan J."/>
            <person name="Larsson K.H."/>
            <person name="Matsuura K."/>
            <person name="Barry K."/>
            <person name="Labutti K."/>
            <person name="Kuo R."/>
            <person name="Ohm R.A."/>
            <person name="Bhattacharya S.S."/>
            <person name="Shirouzu T."/>
            <person name="Yoshinaga Y."/>
            <person name="Martin F.M."/>
            <person name="Grigoriev I.V."/>
            <person name="Hibbett D.S."/>
        </authorList>
    </citation>
    <scope>NUCLEOTIDE SEQUENCE [LARGE SCALE GENOMIC DNA]</scope>
    <source>
        <strain evidence="11 12">L-15889</strain>
    </source>
</reference>
<name>A0A165RXA4_9APHY</name>
<proteinExistence type="predicted"/>